<accession>A0AAW1DRS3</accession>
<sequence length="148" mass="17340">MEEEEEEDIIDWCYGIVLQWALKFYREGLKISLKAIEERQADLHFYGCLEEINLYFFKINRCEQLWNAHFHQSMKIRSTLWCSGYSSGLLTMRSIVRILVDANNFASNIYGKSIGLARANDISIGIIRQRMDELVLAYLIMPNEFEDG</sequence>
<reference evidence="1 2" key="1">
    <citation type="submission" date="2022-12" db="EMBL/GenBank/DDBJ databases">
        <title>Chromosome-level genome assembly of true bugs.</title>
        <authorList>
            <person name="Ma L."/>
            <person name="Li H."/>
        </authorList>
    </citation>
    <scope>NUCLEOTIDE SEQUENCE [LARGE SCALE GENOMIC DNA]</scope>
    <source>
        <strain evidence="1">Lab_2022b</strain>
    </source>
</reference>
<comment type="caution">
    <text evidence="1">The sequence shown here is derived from an EMBL/GenBank/DDBJ whole genome shotgun (WGS) entry which is preliminary data.</text>
</comment>
<proteinExistence type="predicted"/>
<protein>
    <submittedName>
        <fullName evidence="1">Uncharacterized protein</fullName>
    </submittedName>
</protein>
<name>A0AAW1DRS3_9HEMI</name>
<dbReference type="Proteomes" id="UP001461498">
    <property type="component" value="Unassembled WGS sequence"/>
</dbReference>
<organism evidence="1 2">
    <name type="scientific">Rhynocoris fuscipes</name>
    <dbReference type="NCBI Taxonomy" id="488301"/>
    <lineage>
        <taxon>Eukaryota</taxon>
        <taxon>Metazoa</taxon>
        <taxon>Ecdysozoa</taxon>
        <taxon>Arthropoda</taxon>
        <taxon>Hexapoda</taxon>
        <taxon>Insecta</taxon>
        <taxon>Pterygota</taxon>
        <taxon>Neoptera</taxon>
        <taxon>Paraneoptera</taxon>
        <taxon>Hemiptera</taxon>
        <taxon>Heteroptera</taxon>
        <taxon>Panheteroptera</taxon>
        <taxon>Cimicomorpha</taxon>
        <taxon>Reduviidae</taxon>
        <taxon>Harpactorinae</taxon>
        <taxon>Harpactorini</taxon>
        <taxon>Rhynocoris</taxon>
    </lineage>
</organism>
<evidence type="ECO:0000313" key="1">
    <source>
        <dbReference type="EMBL" id="KAK9512560.1"/>
    </source>
</evidence>
<keyword evidence="2" id="KW-1185">Reference proteome</keyword>
<gene>
    <name evidence="1" type="ORF">O3M35_000957</name>
</gene>
<dbReference type="EMBL" id="JAPXFL010000001">
    <property type="protein sequence ID" value="KAK9512560.1"/>
    <property type="molecule type" value="Genomic_DNA"/>
</dbReference>
<dbReference type="AlphaFoldDB" id="A0AAW1DRS3"/>
<evidence type="ECO:0000313" key="2">
    <source>
        <dbReference type="Proteomes" id="UP001461498"/>
    </source>
</evidence>